<accession>A0A158IYF5</accession>
<evidence type="ECO:0000313" key="2">
    <source>
        <dbReference type="Proteomes" id="UP000054683"/>
    </source>
</evidence>
<gene>
    <name evidence="1" type="ORF">AWB69_06841</name>
</gene>
<dbReference type="Pfam" id="PF18143">
    <property type="entry name" value="HAD_SAK_2"/>
    <property type="match status" value="1"/>
</dbReference>
<dbReference type="OrthoDB" id="8773450at2"/>
<sequence length="177" mass="19676">MTELGGGIAIDPNAPTLYVGFSGVLHRGEGMMDTHGRVTLNSGRRPFESAHYLSDALAPYPYLRLVLTTNWTRWFGDADTIALLPSELGRRVVGTTREYPPRFGELQNGSGRTWSIIRHAGAYRLGNWFAIGDDFRGVPLDLMSRFFVVPGDTGLETPYMQEVFHAWLASKVTDGRV</sequence>
<proteinExistence type="predicted"/>
<dbReference type="RefSeq" id="WP_062091073.1">
    <property type="nucleotide sequence ID" value="NZ_FCOK02000065.1"/>
</dbReference>
<name>A0A158IYF5_9BURK</name>
<dbReference type="Proteomes" id="UP000054683">
    <property type="component" value="Unassembled WGS sequence"/>
</dbReference>
<protein>
    <submittedName>
        <fullName evidence="1">Uncharacterized protein</fullName>
    </submittedName>
</protein>
<evidence type="ECO:0000313" key="1">
    <source>
        <dbReference type="EMBL" id="SAL61515.1"/>
    </source>
</evidence>
<dbReference type="AlphaFoldDB" id="A0A158IYF5"/>
<organism evidence="1 2">
    <name type="scientific">Caballeronia udeis</name>
    <dbReference type="NCBI Taxonomy" id="1232866"/>
    <lineage>
        <taxon>Bacteria</taxon>
        <taxon>Pseudomonadati</taxon>
        <taxon>Pseudomonadota</taxon>
        <taxon>Betaproteobacteria</taxon>
        <taxon>Burkholderiales</taxon>
        <taxon>Burkholderiaceae</taxon>
        <taxon>Caballeronia</taxon>
    </lineage>
</organism>
<reference evidence="1 2" key="1">
    <citation type="submission" date="2016-01" db="EMBL/GenBank/DDBJ databases">
        <authorList>
            <person name="Oliw E.H."/>
        </authorList>
    </citation>
    <scope>NUCLEOTIDE SEQUENCE [LARGE SCALE GENOMIC DNA]</scope>
    <source>
        <strain evidence="1">LMG 27134</strain>
    </source>
</reference>
<dbReference type="EMBL" id="FCOK02000065">
    <property type="protein sequence ID" value="SAL61515.1"/>
    <property type="molecule type" value="Genomic_DNA"/>
</dbReference>